<dbReference type="Proteomes" id="UP000694920">
    <property type="component" value="Unplaced"/>
</dbReference>
<name>A0AAJ7BXL9_CEPCN</name>
<feature type="compositionally biased region" description="Basic and acidic residues" evidence="1">
    <location>
        <begin position="164"/>
        <end position="173"/>
    </location>
</feature>
<feature type="compositionally biased region" description="Basic and acidic residues" evidence="1">
    <location>
        <begin position="114"/>
        <end position="132"/>
    </location>
</feature>
<reference evidence="3" key="1">
    <citation type="submission" date="2025-08" db="UniProtKB">
        <authorList>
            <consortium name="RefSeq"/>
        </authorList>
    </citation>
    <scope>IDENTIFICATION</scope>
</reference>
<accession>A0AAJ7BXL9</accession>
<dbReference type="InterPro" id="IPR027973">
    <property type="entry name" value="FSAF1-like"/>
</dbReference>
<dbReference type="PANTHER" id="PTHR28366">
    <property type="entry name" value="CHROMOSOME 1 OPEN READING FRAME 131"/>
    <property type="match status" value="1"/>
</dbReference>
<evidence type="ECO:0000256" key="1">
    <source>
        <dbReference type="SAM" id="MobiDB-lite"/>
    </source>
</evidence>
<dbReference type="RefSeq" id="XP_015596773.1">
    <property type="nucleotide sequence ID" value="XM_015741287.2"/>
</dbReference>
<protein>
    <submittedName>
        <fullName evidence="3">Uncharacterized protein C1orf131 homolog</fullName>
    </submittedName>
</protein>
<evidence type="ECO:0000313" key="3">
    <source>
        <dbReference type="RefSeq" id="XP_015596773.1"/>
    </source>
</evidence>
<dbReference type="KEGG" id="ccin:107268479"/>
<proteinExistence type="predicted"/>
<evidence type="ECO:0000313" key="2">
    <source>
        <dbReference type="Proteomes" id="UP000694920"/>
    </source>
</evidence>
<feature type="compositionally biased region" description="Basic residues" evidence="1">
    <location>
        <begin position="140"/>
        <end position="151"/>
    </location>
</feature>
<sequence>MDDFIPTRGAQLKKNASMNFVSVTYKAPKKKSKPAEIPVEGINSDRSPKDTVGNSKEDRIAEARKKQEIEMKRARYDVIKFGMSGFEKAKAHKAKIALAIELGAKPPRKRKRNYKELKVERQKLKEEEKTKEPASGLSRSLKKHRVPRTRKKDNDILGVYGKVQKKDMSSKRK</sequence>
<dbReference type="GeneID" id="107268479"/>
<gene>
    <name evidence="3" type="primary">LOC107268479</name>
</gene>
<dbReference type="AlphaFoldDB" id="A0AAJ7BXL9"/>
<dbReference type="PANTHER" id="PTHR28366:SF1">
    <property type="entry name" value="CHROMOSOME 1 OPEN READING FRAME 131"/>
    <property type="match status" value="1"/>
</dbReference>
<dbReference type="Pfam" id="PF15375">
    <property type="entry name" value="FSAF1"/>
    <property type="match status" value="1"/>
</dbReference>
<feature type="compositionally biased region" description="Basic and acidic residues" evidence="1">
    <location>
        <begin position="55"/>
        <end position="66"/>
    </location>
</feature>
<dbReference type="InterPro" id="IPR052852">
    <property type="entry name" value="SSU_Processome_Comp"/>
</dbReference>
<feature type="region of interest" description="Disordered" evidence="1">
    <location>
        <begin position="104"/>
        <end position="173"/>
    </location>
</feature>
<organism evidence="2 3">
    <name type="scientific">Cephus cinctus</name>
    <name type="common">Wheat stem sawfly</name>
    <dbReference type="NCBI Taxonomy" id="211228"/>
    <lineage>
        <taxon>Eukaryota</taxon>
        <taxon>Metazoa</taxon>
        <taxon>Ecdysozoa</taxon>
        <taxon>Arthropoda</taxon>
        <taxon>Hexapoda</taxon>
        <taxon>Insecta</taxon>
        <taxon>Pterygota</taxon>
        <taxon>Neoptera</taxon>
        <taxon>Endopterygota</taxon>
        <taxon>Hymenoptera</taxon>
        <taxon>Cephoidea</taxon>
        <taxon>Cephidae</taxon>
        <taxon>Cephus</taxon>
    </lineage>
</organism>
<keyword evidence="2" id="KW-1185">Reference proteome</keyword>
<feature type="region of interest" description="Disordered" evidence="1">
    <location>
        <begin position="32"/>
        <end position="66"/>
    </location>
</feature>